<dbReference type="InterPro" id="IPR020846">
    <property type="entry name" value="MFS_dom"/>
</dbReference>
<dbReference type="InterPro" id="IPR036259">
    <property type="entry name" value="MFS_trans_sf"/>
</dbReference>
<accession>A0A5P8N8I7</accession>
<dbReference type="AlphaFoldDB" id="A0A5P8N8I7"/>
<dbReference type="PANTHER" id="PTHR23504">
    <property type="entry name" value="MAJOR FACILITATOR SUPERFAMILY DOMAIN-CONTAINING PROTEIN 10"/>
    <property type="match status" value="1"/>
</dbReference>
<gene>
    <name evidence="8" type="ORF">g3094</name>
</gene>
<feature type="transmembrane region" description="Helical" evidence="6">
    <location>
        <begin position="310"/>
        <end position="327"/>
    </location>
</feature>
<feature type="transmembrane region" description="Helical" evidence="6">
    <location>
        <begin position="148"/>
        <end position="168"/>
    </location>
</feature>
<keyword evidence="3 6" id="KW-0812">Transmembrane</keyword>
<keyword evidence="4 6" id="KW-1133">Transmembrane helix</keyword>
<dbReference type="CDD" id="cd17330">
    <property type="entry name" value="MFS_SLC46_TetA_like"/>
    <property type="match status" value="1"/>
</dbReference>
<dbReference type="GO" id="GO:0016020">
    <property type="term" value="C:membrane"/>
    <property type="evidence" value="ECO:0007669"/>
    <property type="project" value="UniProtKB-SubCell"/>
</dbReference>
<dbReference type="SUPFAM" id="SSF103473">
    <property type="entry name" value="MFS general substrate transporter"/>
    <property type="match status" value="1"/>
</dbReference>
<reference evidence="8" key="1">
    <citation type="journal article" date="2019" name="Front. Microbiol.">
        <title>An Overview of Genes From Cyberlindnera americana, a Symbiont Yeast Isolated From the Gut of the Bark Beetle Dendroctonus rhizophagus (Curculionidae: Scolytinae), Involved in the Detoxification Process Using Genome and Transcriptome Data.</title>
        <authorList>
            <person name="Soto-Robles L.V."/>
            <person name="Torres-Banda V."/>
            <person name="Rivera-Orduna F.N."/>
            <person name="Curiel-Quesada E."/>
            <person name="Hidalgo-Lara M.E."/>
            <person name="Zuniga G."/>
        </authorList>
    </citation>
    <scope>NUCLEOTIDE SEQUENCE</scope>
    <source>
        <strain evidence="8">ChDrAdgY46</strain>
    </source>
</reference>
<evidence type="ECO:0000259" key="7">
    <source>
        <dbReference type="PROSITE" id="PS50850"/>
    </source>
</evidence>
<dbReference type="EMBL" id="MK890613">
    <property type="protein sequence ID" value="QFR37118.1"/>
    <property type="molecule type" value="Genomic_DNA"/>
</dbReference>
<dbReference type="Gene3D" id="1.20.1250.20">
    <property type="entry name" value="MFS general substrate transporter like domains"/>
    <property type="match status" value="1"/>
</dbReference>
<feature type="transmembrane region" description="Helical" evidence="6">
    <location>
        <begin position="369"/>
        <end position="388"/>
    </location>
</feature>
<evidence type="ECO:0000256" key="4">
    <source>
        <dbReference type="ARBA" id="ARBA00022989"/>
    </source>
</evidence>
<evidence type="ECO:0000256" key="6">
    <source>
        <dbReference type="SAM" id="Phobius"/>
    </source>
</evidence>
<feature type="transmembrane region" description="Helical" evidence="6">
    <location>
        <begin position="400"/>
        <end position="417"/>
    </location>
</feature>
<evidence type="ECO:0000256" key="2">
    <source>
        <dbReference type="ARBA" id="ARBA00022448"/>
    </source>
</evidence>
<sequence>MSGQSISFKEQMAGFPWAQVIVIAFVRFAEPIAFSSLFTYVYFMIKDFDIAKDDAEISKYSGYLASAFAFCQVLTSFRWGRLADRIGRKPVLVIGLTGTTISLLMFGFAKNYYWALLARCFMGLLNGNVGVIRTCLGEIAKEEKNQSLVFATMPLVYQIGAVFGPLIGGNLSGRETRFDFLRPLVTKFPYALPNIFAAIFLTFSMLIALFFLEETHWEYKYRHDYFVDISDEALFRLFGKEKVQRPWRRSEPLETEEGLLADDNSSIVTNIDDEDLISEVGTPRTRIHLQDTEPEEKDELTYRDLLEPQIFFGILCVFISAIHQTVYNEFTPVFLSQNIVRDDDGNLASRFPFKIVGGLGYTSKDTGTLLSSTGFTGAIAVVLLLPYVTRNFKTLQIYRTCILGFPVLYFIIPYLVFLGDNIPLSKVAAYLISASRALLLAMSIPQIQVTINNSAPKKHRAFVNGATVSTASAARCGGPLIWGYIFAWGQRLEIAWLGWWTLVLMSMMTIVMSRKIRDASVIV</sequence>
<dbReference type="Pfam" id="PF07690">
    <property type="entry name" value="MFS_1"/>
    <property type="match status" value="1"/>
</dbReference>
<evidence type="ECO:0000256" key="1">
    <source>
        <dbReference type="ARBA" id="ARBA00004141"/>
    </source>
</evidence>
<evidence type="ECO:0000256" key="5">
    <source>
        <dbReference type="ARBA" id="ARBA00023136"/>
    </source>
</evidence>
<dbReference type="GO" id="GO:0022857">
    <property type="term" value="F:transmembrane transporter activity"/>
    <property type="evidence" value="ECO:0007669"/>
    <property type="project" value="InterPro"/>
</dbReference>
<protein>
    <submittedName>
        <fullName evidence="8">MFS transporter</fullName>
    </submittedName>
</protein>
<keyword evidence="2" id="KW-0813">Transport</keyword>
<dbReference type="InterPro" id="IPR011701">
    <property type="entry name" value="MFS"/>
</dbReference>
<dbReference type="PROSITE" id="PS50850">
    <property type="entry name" value="MFS"/>
    <property type="match status" value="1"/>
</dbReference>
<feature type="transmembrane region" description="Helical" evidence="6">
    <location>
        <begin position="494"/>
        <end position="512"/>
    </location>
</feature>
<name>A0A5P8N8I7_9ASCO</name>
<dbReference type="PANTHER" id="PTHR23504:SF15">
    <property type="entry name" value="MAJOR FACILITATOR SUPERFAMILY (MFS) PROFILE DOMAIN-CONTAINING PROTEIN"/>
    <property type="match status" value="1"/>
</dbReference>
<feature type="domain" description="Major facilitator superfamily (MFS) profile" evidence="7">
    <location>
        <begin position="19"/>
        <end position="517"/>
    </location>
</feature>
<feature type="transmembrane region" description="Helical" evidence="6">
    <location>
        <begin position="429"/>
        <end position="449"/>
    </location>
</feature>
<feature type="transmembrane region" description="Helical" evidence="6">
    <location>
        <begin position="20"/>
        <end position="45"/>
    </location>
</feature>
<comment type="subcellular location">
    <subcellularLocation>
        <location evidence="1">Membrane</location>
        <topology evidence="1">Multi-pass membrane protein</topology>
    </subcellularLocation>
</comment>
<feature type="transmembrane region" description="Helical" evidence="6">
    <location>
        <begin position="115"/>
        <end position="136"/>
    </location>
</feature>
<evidence type="ECO:0000256" key="3">
    <source>
        <dbReference type="ARBA" id="ARBA00022692"/>
    </source>
</evidence>
<keyword evidence="5 6" id="KW-0472">Membrane</keyword>
<proteinExistence type="predicted"/>
<organism evidence="8">
    <name type="scientific">Cyberlindnera americana</name>
    <dbReference type="NCBI Taxonomy" id="36016"/>
    <lineage>
        <taxon>Eukaryota</taxon>
        <taxon>Fungi</taxon>
        <taxon>Dikarya</taxon>
        <taxon>Ascomycota</taxon>
        <taxon>Saccharomycotina</taxon>
        <taxon>Saccharomycetes</taxon>
        <taxon>Phaffomycetales</taxon>
        <taxon>Phaffomycetaceae</taxon>
        <taxon>Cyberlindnera</taxon>
    </lineage>
</organism>
<feature type="transmembrane region" description="Helical" evidence="6">
    <location>
        <begin position="188"/>
        <end position="212"/>
    </location>
</feature>
<feature type="transmembrane region" description="Helical" evidence="6">
    <location>
        <begin position="91"/>
        <end position="109"/>
    </location>
</feature>
<evidence type="ECO:0000313" key="8">
    <source>
        <dbReference type="EMBL" id="QFR37118.1"/>
    </source>
</evidence>
<feature type="transmembrane region" description="Helical" evidence="6">
    <location>
        <begin position="461"/>
        <end position="482"/>
    </location>
</feature>